<feature type="signal peptide" evidence="2">
    <location>
        <begin position="1"/>
        <end position="19"/>
    </location>
</feature>
<keyword evidence="4" id="KW-1185">Reference proteome</keyword>
<dbReference type="PROSITE" id="PS51257">
    <property type="entry name" value="PROKAR_LIPOPROTEIN"/>
    <property type="match status" value="1"/>
</dbReference>
<feature type="chain" id="PRO_5045638901" evidence="2">
    <location>
        <begin position="20"/>
        <end position="154"/>
    </location>
</feature>
<sequence>MYRIILMIGFIFLFVGCNANSNTDTSQQGEKNNDIELTEISNTKTVDQQPSNQAKQVLQNYTNITKVKAANTSKLLLIAIDIKHSKRFSLKKTEQYLAKKMKKEFPDMKVEFSTDQKIVLELDQLEKDLQANKVSNKKLKKRLKKLAKLKNEKT</sequence>
<name>A0ABS4S7A4_9BACI</name>
<evidence type="ECO:0000256" key="2">
    <source>
        <dbReference type="SAM" id="SignalP"/>
    </source>
</evidence>
<feature type="coiled-coil region" evidence="1">
    <location>
        <begin position="122"/>
        <end position="152"/>
    </location>
</feature>
<dbReference type="RefSeq" id="WP_226370805.1">
    <property type="nucleotide sequence ID" value="NZ_JAGIKX010000004.1"/>
</dbReference>
<reference evidence="3 4" key="1">
    <citation type="submission" date="2021-03" db="EMBL/GenBank/DDBJ databases">
        <title>Genomic Encyclopedia of Type Strains, Phase IV (KMG-IV): sequencing the most valuable type-strain genomes for metagenomic binning, comparative biology and taxonomic classification.</title>
        <authorList>
            <person name="Goeker M."/>
        </authorList>
    </citation>
    <scope>NUCLEOTIDE SEQUENCE [LARGE SCALE GENOMIC DNA]</scope>
    <source>
        <strain evidence="3 4">DSM 25790</strain>
    </source>
</reference>
<evidence type="ECO:0000313" key="3">
    <source>
        <dbReference type="EMBL" id="MBP2256951.1"/>
    </source>
</evidence>
<accession>A0ABS4S7A4</accession>
<keyword evidence="2" id="KW-0732">Signal</keyword>
<keyword evidence="1" id="KW-0175">Coiled coil</keyword>
<comment type="caution">
    <text evidence="3">The sequence shown here is derived from an EMBL/GenBank/DDBJ whole genome shotgun (WGS) entry which is preliminary data.</text>
</comment>
<protein>
    <submittedName>
        <fullName evidence="3">Uncharacterized protein YcfL</fullName>
    </submittedName>
</protein>
<gene>
    <name evidence="3" type="ORF">J2Z81_000895</name>
</gene>
<dbReference type="Proteomes" id="UP001519294">
    <property type="component" value="Unassembled WGS sequence"/>
</dbReference>
<organism evidence="3 4">
    <name type="scientific">Virgibacillus alimentarius</name>
    <dbReference type="NCBI Taxonomy" id="698769"/>
    <lineage>
        <taxon>Bacteria</taxon>
        <taxon>Bacillati</taxon>
        <taxon>Bacillota</taxon>
        <taxon>Bacilli</taxon>
        <taxon>Bacillales</taxon>
        <taxon>Bacillaceae</taxon>
        <taxon>Virgibacillus</taxon>
    </lineage>
</organism>
<evidence type="ECO:0000256" key="1">
    <source>
        <dbReference type="SAM" id="Coils"/>
    </source>
</evidence>
<dbReference type="EMBL" id="JAGIKX010000004">
    <property type="protein sequence ID" value="MBP2256951.1"/>
    <property type="molecule type" value="Genomic_DNA"/>
</dbReference>
<proteinExistence type="predicted"/>
<evidence type="ECO:0000313" key="4">
    <source>
        <dbReference type="Proteomes" id="UP001519294"/>
    </source>
</evidence>